<dbReference type="Gramene" id="TraesJUL4B03G02412960.1">
    <property type="protein sequence ID" value="TraesJUL4B03G02412960.1.CDS1"/>
    <property type="gene ID" value="TraesJUL4B03G02412960"/>
</dbReference>
<keyword evidence="1" id="KW-0479">Metal-binding</keyword>
<reference evidence="3" key="2">
    <citation type="submission" date="2018-10" db="UniProtKB">
        <authorList>
            <consortium name="EnsemblPlants"/>
        </authorList>
    </citation>
    <scope>IDENTIFICATION</scope>
</reference>
<dbReference type="PROSITE" id="PS50157">
    <property type="entry name" value="ZINC_FINGER_C2H2_2"/>
    <property type="match status" value="1"/>
</dbReference>
<dbReference type="Proteomes" id="UP000019116">
    <property type="component" value="Chromosome 4B"/>
</dbReference>
<dbReference type="InterPro" id="IPR036236">
    <property type="entry name" value="Znf_C2H2_sf"/>
</dbReference>
<dbReference type="AlphaFoldDB" id="A0A3B6IVD0"/>
<dbReference type="Gramene" id="TraesPARA_EIv1.0_1395120.1">
    <property type="protein sequence ID" value="TraesPARA_EIv1.0_1395120.1.CDS1"/>
    <property type="gene ID" value="TraesPARA_EIv1.0_1395120"/>
</dbReference>
<dbReference type="Gramene" id="TraesWEE_scaffold_000981_01G000400.1">
    <property type="protein sequence ID" value="TraesWEE_scaffold_000981_01G000400.1"/>
    <property type="gene ID" value="TraesWEE_scaffold_000981_01G000400"/>
</dbReference>
<dbReference type="Gramene" id="TraesCLE_scaffold_000335_01G000100.1">
    <property type="protein sequence ID" value="TraesCLE_scaffold_000335_01G000100.1"/>
    <property type="gene ID" value="TraesCLE_scaffold_000335_01G000100"/>
</dbReference>
<dbReference type="Gene3D" id="3.30.160.60">
    <property type="entry name" value="Classic Zinc Finger"/>
    <property type="match status" value="1"/>
</dbReference>
<feature type="domain" description="C2H2-type" evidence="2">
    <location>
        <begin position="53"/>
        <end position="80"/>
    </location>
</feature>
<dbReference type="Gramene" id="TraesMAC4B03G02392570.1">
    <property type="protein sequence ID" value="TraesMAC4B03G02392570.1.CDS1"/>
    <property type="gene ID" value="TraesMAC4B03G02392570"/>
</dbReference>
<dbReference type="PANTHER" id="PTHR45730:SF54">
    <property type="entry name" value="C2H2-TYPE DOMAIN-CONTAINING PROTEIN"/>
    <property type="match status" value="1"/>
</dbReference>
<dbReference type="Gramene" id="TraesNOR4B03G02411910.1">
    <property type="protein sequence ID" value="TraesNOR4B03G02411910.1.CDS1"/>
    <property type="gene ID" value="TraesNOR4B03G02411910"/>
</dbReference>
<reference evidence="3" key="1">
    <citation type="submission" date="2018-08" db="EMBL/GenBank/DDBJ databases">
        <authorList>
            <person name="Rossello M."/>
        </authorList>
    </citation>
    <scope>NUCLEOTIDE SEQUENCE [LARGE SCALE GENOMIC DNA]</scope>
    <source>
        <strain evidence="3">cv. Chinese Spring</strain>
    </source>
</reference>
<dbReference type="Gramene" id="TraesROB_scaffold_002727_01G000100.1">
    <property type="protein sequence ID" value="TraesROB_scaffold_002727_01G000100.1"/>
    <property type="gene ID" value="TraesROB_scaffold_002727_01G000100"/>
</dbReference>
<sequence length="189" mass="19996">MEKATSSWFHVQAAAAAVVPDLSLALSSEDSSQDRDEEVAPTARVDGRTVRLFQCLFCDKTFIKSQALGGHQNAHRKDRLAGFLCDPYNNNDSPSRGAAVARASTGPSCDSSAGRFMCTSVASHGGGVEAAPASDACKPERWGRGSDAPRFAEHTLLQDPFGGRDGMAGWSRASFASGAGEALYLELRL</sequence>
<dbReference type="Gramene" id="TraesCAD_scaffold_000618_01G000100.1">
    <property type="protein sequence ID" value="TraesCAD_scaffold_000618_01G000100.1"/>
    <property type="gene ID" value="TraesCAD_scaffold_000618_01G000100"/>
</dbReference>
<dbReference type="OMA" id="GRAMCTS"/>
<dbReference type="Gramene" id="TraesJAG4B03G02391900.1">
    <property type="protein sequence ID" value="TraesJAG4B03G02391900.1.CDS1"/>
    <property type="gene ID" value="TraesJAG4B03G02391900"/>
</dbReference>
<proteinExistence type="predicted"/>
<evidence type="ECO:0000259" key="2">
    <source>
        <dbReference type="PROSITE" id="PS50157"/>
    </source>
</evidence>
<dbReference type="InterPro" id="IPR013087">
    <property type="entry name" value="Znf_C2H2_type"/>
</dbReference>
<dbReference type="Gramene" id="TraesLAC4B03G02347170.1">
    <property type="protein sequence ID" value="TraesLAC4B03G02347170.1.CDS1"/>
    <property type="gene ID" value="TraesLAC4B03G02347170"/>
</dbReference>
<keyword evidence="1" id="KW-0863">Zinc-finger</keyword>
<accession>A0A3B6IVD0</accession>
<dbReference type="Gramene" id="TraesARI4B03G02431020.1">
    <property type="protein sequence ID" value="TraesARI4B03G02431020.1.CDS1"/>
    <property type="gene ID" value="TraesARI4B03G02431020"/>
</dbReference>
<name>A0A3B6IVD0_WHEAT</name>
<dbReference type="Gramene" id="TraesCS4B03G0886900.1">
    <property type="protein sequence ID" value="TraesCS4B03G0886900.1.CDS1"/>
    <property type="gene ID" value="TraesCS4B03G0886900"/>
</dbReference>
<dbReference type="PANTHER" id="PTHR45730">
    <property type="entry name" value="ZINC FINGER PROTEIN JAGGED"/>
    <property type="match status" value="1"/>
</dbReference>
<evidence type="ECO:0000313" key="3">
    <source>
        <dbReference type="EnsemblPlants" id="TraesCS4B02G342100.1.cds1"/>
    </source>
</evidence>
<dbReference type="Gramene" id="TraesCS4B02G342100.1">
    <property type="protein sequence ID" value="TraesCS4B02G342100.1.cds1"/>
    <property type="gene ID" value="TraesCS4B02G342100"/>
</dbReference>
<dbReference type="GO" id="GO:0008270">
    <property type="term" value="F:zinc ion binding"/>
    <property type="evidence" value="ECO:0007669"/>
    <property type="project" value="UniProtKB-KW"/>
</dbReference>
<evidence type="ECO:0000256" key="1">
    <source>
        <dbReference type="PROSITE-ProRule" id="PRU00042"/>
    </source>
</evidence>
<keyword evidence="4" id="KW-1185">Reference proteome</keyword>
<dbReference type="PROSITE" id="PS00028">
    <property type="entry name" value="ZINC_FINGER_C2H2_1"/>
    <property type="match status" value="1"/>
</dbReference>
<keyword evidence="1" id="KW-0862">Zinc</keyword>
<protein>
    <recommendedName>
        <fullName evidence="2">C2H2-type domain-containing protein</fullName>
    </recommendedName>
</protein>
<organism evidence="3">
    <name type="scientific">Triticum aestivum</name>
    <name type="common">Wheat</name>
    <dbReference type="NCBI Taxonomy" id="4565"/>
    <lineage>
        <taxon>Eukaryota</taxon>
        <taxon>Viridiplantae</taxon>
        <taxon>Streptophyta</taxon>
        <taxon>Embryophyta</taxon>
        <taxon>Tracheophyta</taxon>
        <taxon>Spermatophyta</taxon>
        <taxon>Magnoliopsida</taxon>
        <taxon>Liliopsida</taxon>
        <taxon>Poales</taxon>
        <taxon>Poaceae</taxon>
        <taxon>BOP clade</taxon>
        <taxon>Pooideae</taxon>
        <taxon>Triticodae</taxon>
        <taxon>Triticeae</taxon>
        <taxon>Triticinae</taxon>
        <taxon>Triticum</taxon>
    </lineage>
</organism>
<evidence type="ECO:0000313" key="4">
    <source>
        <dbReference type="Proteomes" id="UP000019116"/>
    </source>
</evidence>
<dbReference type="Gramene" id="TraesRN4B0100920700.1">
    <property type="protein sequence ID" value="TraesRN4B0100920700.1"/>
    <property type="gene ID" value="TraesRN4B0100920700"/>
</dbReference>
<dbReference type="Gramene" id="TraesSYM4B03G02421050.1">
    <property type="protein sequence ID" value="TraesSYM4B03G02421050.1.CDS1"/>
    <property type="gene ID" value="TraesSYM4B03G02421050"/>
</dbReference>
<dbReference type="InterPro" id="IPR045320">
    <property type="entry name" value="JAGGED/SL1-like"/>
</dbReference>
<dbReference type="GO" id="GO:0003700">
    <property type="term" value="F:DNA-binding transcription factor activity"/>
    <property type="evidence" value="ECO:0007669"/>
    <property type="project" value="InterPro"/>
</dbReference>
<dbReference type="EnsemblPlants" id="TraesCS4B02G342100.1">
    <property type="protein sequence ID" value="TraesCS4B02G342100.1.cds1"/>
    <property type="gene ID" value="TraesCS4B02G342100"/>
</dbReference>
<dbReference type="SUPFAM" id="SSF57667">
    <property type="entry name" value="beta-beta-alpha zinc fingers"/>
    <property type="match status" value="1"/>
</dbReference>
<dbReference type="OrthoDB" id="1915958at2759"/>